<keyword evidence="1" id="KW-0472">Membrane</keyword>
<feature type="transmembrane region" description="Helical" evidence="1">
    <location>
        <begin position="29"/>
        <end position="47"/>
    </location>
</feature>
<gene>
    <name evidence="2" type="ORF">HU200_022687</name>
</gene>
<evidence type="ECO:0000256" key="1">
    <source>
        <dbReference type="SAM" id="Phobius"/>
    </source>
</evidence>
<proteinExistence type="predicted"/>
<name>A0A835CCN9_9POAL</name>
<comment type="caution">
    <text evidence="2">The sequence shown here is derived from an EMBL/GenBank/DDBJ whole genome shotgun (WGS) entry which is preliminary data.</text>
</comment>
<dbReference type="Proteomes" id="UP000636709">
    <property type="component" value="Unassembled WGS sequence"/>
</dbReference>
<evidence type="ECO:0000313" key="3">
    <source>
        <dbReference type="Proteomes" id="UP000636709"/>
    </source>
</evidence>
<reference evidence="2" key="1">
    <citation type="submission" date="2020-07" db="EMBL/GenBank/DDBJ databases">
        <title>Genome sequence and genetic diversity analysis of an under-domesticated orphan crop, white fonio (Digitaria exilis).</title>
        <authorList>
            <person name="Bennetzen J.L."/>
            <person name="Chen S."/>
            <person name="Ma X."/>
            <person name="Wang X."/>
            <person name="Yssel A.E.J."/>
            <person name="Chaluvadi S.R."/>
            <person name="Johnson M."/>
            <person name="Gangashetty P."/>
            <person name="Hamidou F."/>
            <person name="Sanogo M.D."/>
            <person name="Zwaenepoel A."/>
            <person name="Wallace J."/>
            <person name="Van De Peer Y."/>
            <person name="Van Deynze A."/>
        </authorList>
    </citation>
    <scope>NUCLEOTIDE SEQUENCE</scope>
    <source>
        <tissue evidence="2">Leaves</tissue>
    </source>
</reference>
<keyword evidence="1" id="KW-1133">Transmembrane helix</keyword>
<dbReference type="AlphaFoldDB" id="A0A835CCN9"/>
<keyword evidence="1" id="KW-0812">Transmembrane</keyword>
<protein>
    <submittedName>
        <fullName evidence="2">Uncharacterized protein</fullName>
    </submittedName>
</protein>
<dbReference type="EMBL" id="JACEFO010001677">
    <property type="protein sequence ID" value="KAF8722056.1"/>
    <property type="molecule type" value="Genomic_DNA"/>
</dbReference>
<sequence length="236" mass="25120">MDHVLRLHVEHEHHTAARLGKGGVDASRAVLALAAVALFLAATGSLATTKAALFVLSNAIILALLAADCRCFFFAAGASATSDAIDACEQQPAASGHVLEKQGRHNQQCAVQPRASCPGYLLQHGNKNRCAASETSTGPAMALASDGKTTLQALEEQEDVPPASRPELLLGLPDDEGESIALELEAPAVVQEPTCKTVVPGLDELGIDELNKKFDEFIQSRRNKWMKEEAYLQLQS</sequence>
<organism evidence="2 3">
    <name type="scientific">Digitaria exilis</name>
    <dbReference type="NCBI Taxonomy" id="1010633"/>
    <lineage>
        <taxon>Eukaryota</taxon>
        <taxon>Viridiplantae</taxon>
        <taxon>Streptophyta</taxon>
        <taxon>Embryophyta</taxon>
        <taxon>Tracheophyta</taxon>
        <taxon>Spermatophyta</taxon>
        <taxon>Magnoliopsida</taxon>
        <taxon>Liliopsida</taxon>
        <taxon>Poales</taxon>
        <taxon>Poaceae</taxon>
        <taxon>PACMAD clade</taxon>
        <taxon>Panicoideae</taxon>
        <taxon>Panicodae</taxon>
        <taxon>Paniceae</taxon>
        <taxon>Anthephorinae</taxon>
        <taxon>Digitaria</taxon>
    </lineage>
</organism>
<keyword evidence="3" id="KW-1185">Reference proteome</keyword>
<feature type="transmembrane region" description="Helical" evidence="1">
    <location>
        <begin position="53"/>
        <end position="73"/>
    </location>
</feature>
<dbReference type="OrthoDB" id="696713at2759"/>
<accession>A0A835CCN9</accession>
<evidence type="ECO:0000313" key="2">
    <source>
        <dbReference type="EMBL" id="KAF8722056.1"/>
    </source>
</evidence>